<dbReference type="GO" id="GO:0044550">
    <property type="term" value="P:secondary metabolite biosynthetic process"/>
    <property type="evidence" value="ECO:0007669"/>
    <property type="project" value="TreeGrafter"/>
</dbReference>
<sequence length="376" mass="41945">MQEVYITRMAKFLPYEPVSNDEMESVLGLVNGKPSKVRPIILRNNGIKTRHYAFGAGKETLTNAQLTAKAIEILYKDKEELKEMELLSCGTTSPDQVLPSHASMVHGALGIDPVEIASFSGACNTGMQAFKYAYLSVASGDTKNAVATGSERMSKLLTADKFQPEIDKVNEIESNGFIAFEKDFLRWMLSDGAGAALFQDKPNPDGVSLKVEWIDMTSFAGSLETCMYGGGVKEGSELIGYTDMTAEEWLNQSAFSLKQDTRLLGENIVPRGVDFLETVIKKRNFDTKSVDWFLPHLSSEFFRQKIHEELGRRNIELPLEVWYTNLSRLGNVGSASPYFMLEELMNEGKLKKGQKVFLMVPESARFSYTYALLTVV</sequence>
<dbReference type="InterPro" id="IPR013747">
    <property type="entry name" value="ACP_syn_III_C"/>
</dbReference>
<dbReference type="GO" id="GO:0016746">
    <property type="term" value="F:acyltransferase activity"/>
    <property type="evidence" value="ECO:0007669"/>
    <property type="project" value="UniProtKB-KW"/>
</dbReference>
<reference evidence="4 5" key="1">
    <citation type="submission" date="2018-03" db="EMBL/GenBank/DDBJ databases">
        <title>Genomic Encyclopedia of Type Strains, Phase III (KMG-III): the genomes of soil and plant-associated and newly described type strains.</title>
        <authorList>
            <person name="Whitman W."/>
        </authorList>
    </citation>
    <scope>NUCLEOTIDE SEQUENCE [LARGE SCALE GENOMIC DNA]</scope>
    <source>
        <strain evidence="4 5">CGMCC 1.12700</strain>
    </source>
</reference>
<keyword evidence="5" id="KW-1185">Reference proteome</keyword>
<evidence type="ECO:0000256" key="1">
    <source>
        <dbReference type="ARBA" id="ARBA00022679"/>
    </source>
</evidence>
<keyword evidence="1" id="KW-0808">Transferase</keyword>
<comment type="caution">
    <text evidence="4">The sequence shown here is derived from an EMBL/GenBank/DDBJ whole genome shotgun (WGS) entry which is preliminary data.</text>
</comment>
<dbReference type="SUPFAM" id="SSF53901">
    <property type="entry name" value="Thiolase-like"/>
    <property type="match status" value="2"/>
</dbReference>
<evidence type="ECO:0000313" key="4">
    <source>
        <dbReference type="EMBL" id="PSK89203.1"/>
    </source>
</evidence>
<dbReference type="CDD" id="cd00827">
    <property type="entry name" value="init_cond_enzymes"/>
    <property type="match status" value="1"/>
</dbReference>
<evidence type="ECO:0000259" key="3">
    <source>
        <dbReference type="Pfam" id="PF08541"/>
    </source>
</evidence>
<dbReference type="PANTHER" id="PTHR34069">
    <property type="entry name" value="3-OXOACYL-[ACYL-CARRIER-PROTEIN] SYNTHASE 3"/>
    <property type="match status" value="1"/>
</dbReference>
<gene>
    <name evidence="4" type="ORF">B0I18_1124</name>
</gene>
<feature type="domain" description="Beta-ketoacyl-[acyl-carrier-protein] synthase III C-terminal" evidence="3">
    <location>
        <begin position="281"/>
        <end position="359"/>
    </location>
</feature>
<protein>
    <submittedName>
        <fullName evidence="4">3-oxoacyl-[acyl-carrier-protein] synthase-3</fullName>
    </submittedName>
</protein>
<dbReference type="Pfam" id="PF08541">
    <property type="entry name" value="ACP_syn_III_C"/>
    <property type="match status" value="1"/>
</dbReference>
<dbReference type="EMBL" id="PYGD01000012">
    <property type="protein sequence ID" value="PSK89203.1"/>
    <property type="molecule type" value="Genomic_DNA"/>
</dbReference>
<proteinExistence type="predicted"/>
<dbReference type="Proteomes" id="UP000240572">
    <property type="component" value="Unassembled WGS sequence"/>
</dbReference>
<dbReference type="RefSeq" id="WP_106524861.1">
    <property type="nucleotide sequence ID" value="NZ_PYGD01000012.1"/>
</dbReference>
<dbReference type="OrthoDB" id="2514738at2"/>
<dbReference type="NCBIfam" id="NF005293">
    <property type="entry name" value="PRK06816.1"/>
    <property type="match status" value="1"/>
</dbReference>
<evidence type="ECO:0000313" key="5">
    <source>
        <dbReference type="Proteomes" id="UP000240572"/>
    </source>
</evidence>
<dbReference type="InterPro" id="IPR016039">
    <property type="entry name" value="Thiolase-like"/>
</dbReference>
<dbReference type="Gene3D" id="3.40.47.10">
    <property type="match status" value="2"/>
</dbReference>
<evidence type="ECO:0000256" key="2">
    <source>
        <dbReference type="ARBA" id="ARBA00023315"/>
    </source>
</evidence>
<accession>A0A2P8CW39</accession>
<dbReference type="PANTHER" id="PTHR34069:SF2">
    <property type="entry name" value="BETA-KETOACYL-[ACYL-CARRIER-PROTEIN] SYNTHASE III"/>
    <property type="match status" value="1"/>
</dbReference>
<organism evidence="4 5">
    <name type="scientific">Taibaiella chishuiensis</name>
    <dbReference type="NCBI Taxonomy" id="1434707"/>
    <lineage>
        <taxon>Bacteria</taxon>
        <taxon>Pseudomonadati</taxon>
        <taxon>Bacteroidota</taxon>
        <taxon>Chitinophagia</taxon>
        <taxon>Chitinophagales</taxon>
        <taxon>Chitinophagaceae</taxon>
        <taxon>Taibaiella</taxon>
    </lineage>
</organism>
<keyword evidence="2" id="KW-0012">Acyltransferase</keyword>
<dbReference type="AlphaFoldDB" id="A0A2P8CW39"/>
<name>A0A2P8CW39_9BACT</name>